<gene>
    <name evidence="5" type="ORF">IAB63_06010</name>
</gene>
<evidence type="ECO:0000259" key="4">
    <source>
        <dbReference type="PROSITE" id="PS51350"/>
    </source>
</evidence>
<dbReference type="NCBIfam" id="TIGR01003">
    <property type="entry name" value="PTS_HPr_family"/>
    <property type="match status" value="1"/>
</dbReference>
<dbReference type="GO" id="GO:0009401">
    <property type="term" value="P:phosphoenolpyruvate-dependent sugar phosphotransferase system"/>
    <property type="evidence" value="ECO:0007669"/>
    <property type="project" value="UniProtKB-KW"/>
</dbReference>
<dbReference type="InterPro" id="IPR000032">
    <property type="entry name" value="HPr-like"/>
</dbReference>
<dbReference type="InterPro" id="IPR050399">
    <property type="entry name" value="HPr"/>
</dbReference>
<proteinExistence type="predicted"/>
<dbReference type="PRINTS" id="PR00107">
    <property type="entry name" value="PHOSPHOCPHPR"/>
</dbReference>
<accession>A0A9D1HG98</accession>
<dbReference type="InterPro" id="IPR002114">
    <property type="entry name" value="PTS_HPr_Ser_P_site"/>
</dbReference>
<dbReference type="EMBL" id="DVLT01000039">
    <property type="protein sequence ID" value="HIU02791.1"/>
    <property type="molecule type" value="Genomic_DNA"/>
</dbReference>
<keyword evidence="3" id="KW-0598">Phosphotransferase system</keyword>
<evidence type="ECO:0000256" key="1">
    <source>
        <dbReference type="ARBA" id="ARBA00004496"/>
    </source>
</evidence>
<name>A0A9D1HG98_9FIRM</name>
<sequence>MLYWIHKQILEKVGVADMVSQKIYVKNPIGVHLRPAGAMAEAAIQFKNCDITLASGGRRVNGKSLLSILSLGIKQHMTFEIICSGEGEEEALEAMVHSLGDDL</sequence>
<dbReference type="InterPro" id="IPR035895">
    <property type="entry name" value="HPr-like_sf"/>
</dbReference>
<dbReference type="GO" id="GO:0005737">
    <property type="term" value="C:cytoplasm"/>
    <property type="evidence" value="ECO:0007669"/>
    <property type="project" value="UniProtKB-SubCell"/>
</dbReference>
<dbReference type="PROSITE" id="PS00589">
    <property type="entry name" value="PTS_HPR_SER"/>
    <property type="match status" value="1"/>
</dbReference>
<dbReference type="AlphaFoldDB" id="A0A9D1HG98"/>
<dbReference type="Pfam" id="PF00381">
    <property type="entry name" value="PTS-HPr"/>
    <property type="match status" value="1"/>
</dbReference>
<keyword evidence="2" id="KW-0963">Cytoplasm</keyword>
<dbReference type="Gene3D" id="3.30.1340.10">
    <property type="entry name" value="HPr-like"/>
    <property type="match status" value="1"/>
</dbReference>
<reference evidence="5" key="1">
    <citation type="submission" date="2020-10" db="EMBL/GenBank/DDBJ databases">
        <authorList>
            <person name="Gilroy R."/>
        </authorList>
    </citation>
    <scope>NUCLEOTIDE SEQUENCE</scope>
    <source>
        <strain evidence="5">CHK187-14744</strain>
    </source>
</reference>
<evidence type="ECO:0000256" key="3">
    <source>
        <dbReference type="ARBA" id="ARBA00022683"/>
    </source>
</evidence>
<evidence type="ECO:0000313" key="6">
    <source>
        <dbReference type="Proteomes" id="UP000824164"/>
    </source>
</evidence>
<reference evidence="5" key="2">
    <citation type="journal article" date="2021" name="PeerJ">
        <title>Extensive microbial diversity within the chicken gut microbiome revealed by metagenomics and culture.</title>
        <authorList>
            <person name="Gilroy R."/>
            <person name="Ravi A."/>
            <person name="Getino M."/>
            <person name="Pursley I."/>
            <person name="Horton D.L."/>
            <person name="Alikhan N.F."/>
            <person name="Baker D."/>
            <person name="Gharbi K."/>
            <person name="Hall N."/>
            <person name="Watson M."/>
            <person name="Adriaenssens E.M."/>
            <person name="Foster-Nyarko E."/>
            <person name="Jarju S."/>
            <person name="Secka A."/>
            <person name="Antonio M."/>
            <person name="Oren A."/>
            <person name="Chaudhuri R.R."/>
            <person name="La Ragione R."/>
            <person name="Hildebrand F."/>
            <person name="Pallen M.J."/>
        </authorList>
    </citation>
    <scope>NUCLEOTIDE SEQUENCE</scope>
    <source>
        <strain evidence="5">CHK187-14744</strain>
    </source>
</reference>
<evidence type="ECO:0000256" key="2">
    <source>
        <dbReference type="ARBA" id="ARBA00022490"/>
    </source>
</evidence>
<comment type="caution">
    <text evidence="5">The sequence shown here is derived from an EMBL/GenBank/DDBJ whole genome shotgun (WGS) entry which is preliminary data.</text>
</comment>
<protein>
    <submittedName>
        <fullName evidence="5">HPr family phosphocarrier protein</fullName>
    </submittedName>
</protein>
<dbReference type="Proteomes" id="UP000824164">
    <property type="component" value="Unassembled WGS sequence"/>
</dbReference>
<dbReference type="PROSITE" id="PS51350">
    <property type="entry name" value="PTS_HPR_DOM"/>
    <property type="match status" value="1"/>
</dbReference>
<dbReference type="SUPFAM" id="SSF55594">
    <property type="entry name" value="HPr-like"/>
    <property type="match status" value="1"/>
</dbReference>
<comment type="subcellular location">
    <subcellularLocation>
        <location evidence="1">Cytoplasm</location>
    </subcellularLocation>
</comment>
<dbReference type="CDD" id="cd00367">
    <property type="entry name" value="PTS-HPr_like"/>
    <property type="match status" value="1"/>
</dbReference>
<feature type="domain" description="HPr" evidence="4">
    <location>
        <begin position="18"/>
        <end position="103"/>
    </location>
</feature>
<organism evidence="5 6">
    <name type="scientific">Candidatus Onthocola gallistercoris</name>
    <dbReference type="NCBI Taxonomy" id="2840876"/>
    <lineage>
        <taxon>Bacteria</taxon>
        <taxon>Bacillati</taxon>
        <taxon>Bacillota</taxon>
        <taxon>Bacilli</taxon>
        <taxon>Candidatus Onthocola</taxon>
    </lineage>
</organism>
<dbReference type="PANTHER" id="PTHR33705:SF2">
    <property type="entry name" value="PHOSPHOCARRIER PROTEIN NPR"/>
    <property type="match status" value="1"/>
</dbReference>
<evidence type="ECO:0000313" key="5">
    <source>
        <dbReference type="EMBL" id="HIU02791.1"/>
    </source>
</evidence>
<dbReference type="PANTHER" id="PTHR33705">
    <property type="entry name" value="PHOSPHOCARRIER PROTEIN HPR"/>
    <property type="match status" value="1"/>
</dbReference>